<evidence type="ECO:0000313" key="1">
    <source>
        <dbReference type="EMBL" id="AIM27526.1"/>
    </source>
</evidence>
<evidence type="ECO:0000313" key="10">
    <source>
        <dbReference type="Proteomes" id="UP000062398"/>
    </source>
</evidence>
<evidence type="ECO:0000313" key="5">
    <source>
        <dbReference type="EMBL" id="AKV81128.1"/>
    </source>
</evidence>
<name>A0A088E5C1_9CREN</name>
<dbReference type="EMBL" id="CP012176">
    <property type="protein sequence ID" value="AKV83366.1"/>
    <property type="molecule type" value="Genomic_DNA"/>
</dbReference>
<dbReference type="AlphaFoldDB" id="A0A088E5C1"/>
<dbReference type="GeneID" id="91755884"/>
<dbReference type="EMBL" id="CP012172">
    <property type="protein sequence ID" value="AKV74392.1"/>
    <property type="molecule type" value="Genomic_DNA"/>
</dbReference>
<reference evidence="6 8" key="3">
    <citation type="submission" date="2015-07" db="EMBL/GenBank/DDBJ databases">
        <title>Physiological, transcriptional responses and genome re-sequencing of acid resistant extremely thermoacidophilic Metallosphaera sedula SARC-M1.</title>
        <authorList>
            <person name="Ai C."/>
            <person name="McCarthy S."/>
            <person name="Eckrich V."/>
            <person name="Rudrappa D."/>
            <person name="Qiu G."/>
            <person name="Blum P."/>
        </authorList>
    </citation>
    <scope>NUCLEOTIDE SEQUENCE [LARGE SCALE GENOMIC DNA]</scope>
    <source>
        <strain evidence="6 8">SARC-M1</strain>
    </source>
</reference>
<evidence type="ECO:0000313" key="7">
    <source>
        <dbReference type="Proteomes" id="UP000029084"/>
    </source>
</evidence>
<evidence type="ECO:0000313" key="8">
    <source>
        <dbReference type="Proteomes" id="UP000056255"/>
    </source>
</evidence>
<reference evidence="1 7" key="1">
    <citation type="journal article" date="2014" name="J. Bacteriol.">
        <title>Role of an Archaeal PitA Transporter in the Copper and Arsenic Resistance of Metallosphaera sedula, an Extreme Thermoacidophile.</title>
        <authorList>
            <person name="McCarthy S."/>
            <person name="Ai C."/>
            <person name="Wheaton G."/>
            <person name="Tevatia R."/>
            <person name="Eckrich V."/>
            <person name="Kelly R."/>
            <person name="Blum P."/>
        </authorList>
    </citation>
    <scope>NUCLEOTIDE SEQUENCE [LARGE SCALE GENOMIC DNA]</scope>
    <source>
        <strain evidence="1 7">CuR1</strain>
    </source>
</reference>
<dbReference type="Proteomes" id="UP000029084">
    <property type="component" value="Chromosome"/>
</dbReference>
<accession>A0A088E5C1</accession>
<gene>
    <name evidence="1" type="ORF">HA72_1384</name>
    <name evidence="2" type="ORF">MsedA_1402</name>
    <name evidence="3" type="ORF">MsedB_1404</name>
    <name evidence="4" type="ORF">MsedC_1402</name>
    <name evidence="5" type="ORF">MsedD_1403</name>
    <name evidence="6" type="ORF">MsedE_1408</name>
</gene>
<dbReference type="Proteomes" id="UP000062398">
    <property type="component" value="Chromosome"/>
</dbReference>
<evidence type="ECO:0000313" key="6">
    <source>
        <dbReference type="EMBL" id="AKV83366.1"/>
    </source>
</evidence>
<evidence type="ECO:0000313" key="3">
    <source>
        <dbReference type="EMBL" id="AKV76631.1"/>
    </source>
</evidence>
<evidence type="ECO:0000313" key="11">
    <source>
        <dbReference type="Proteomes" id="UP000062475"/>
    </source>
</evidence>
<evidence type="ECO:0008006" key="13">
    <source>
        <dbReference type="Google" id="ProtNLM"/>
    </source>
</evidence>
<dbReference type="Proteomes" id="UP000061362">
    <property type="component" value="Chromosome"/>
</dbReference>
<dbReference type="Proteomes" id="UP000056255">
    <property type="component" value="Chromosome"/>
</dbReference>
<reference evidence="9 10" key="2">
    <citation type="journal article" date="2015" name="Genome Announc.">
        <title>Complete Genome Sequences of Evolved Arsenate-Resistant Metallosphaera sedula Strains.</title>
        <authorList>
            <person name="Ai C."/>
            <person name="McCarthy S."/>
            <person name="Schackwitz W."/>
            <person name="Martin J."/>
            <person name="Lipzen A."/>
            <person name="Blum P."/>
        </authorList>
    </citation>
    <scope>NUCLEOTIDE SEQUENCE [LARGE SCALE GENOMIC DNA]</scope>
    <source>
        <strain evidence="4 10">ARS120-1</strain>
        <strain evidence="5 9">ARS120-2</strain>
        <strain evidence="2 12">ARS50-1</strain>
        <strain evidence="3 11">ARS50-2</strain>
    </source>
</reference>
<dbReference type="Proteomes" id="UP000062475">
    <property type="component" value="Chromosome"/>
</dbReference>
<dbReference type="SUPFAM" id="SSF55961">
    <property type="entry name" value="Bet v1-like"/>
    <property type="match status" value="1"/>
</dbReference>
<dbReference type="EMBL" id="CP012175">
    <property type="protein sequence ID" value="AKV81128.1"/>
    <property type="molecule type" value="Genomic_DNA"/>
</dbReference>
<evidence type="ECO:0000313" key="9">
    <source>
        <dbReference type="Proteomes" id="UP000061362"/>
    </source>
</evidence>
<dbReference type="EMBL" id="CP012174">
    <property type="protein sequence ID" value="AKV78883.1"/>
    <property type="molecule type" value="Genomic_DNA"/>
</dbReference>
<dbReference type="OrthoDB" id="7914at2157"/>
<dbReference type="OMA" id="PRYWRGH"/>
<evidence type="ECO:0000313" key="4">
    <source>
        <dbReference type="EMBL" id="AKV78883.1"/>
    </source>
</evidence>
<dbReference type="EMBL" id="CP012173">
    <property type="protein sequence ID" value="AKV76631.1"/>
    <property type="molecule type" value="Genomic_DNA"/>
</dbReference>
<evidence type="ECO:0000313" key="12">
    <source>
        <dbReference type="Proteomes" id="UP000068832"/>
    </source>
</evidence>
<dbReference type="PATRIC" id="fig|43687.5.peg.1505"/>
<evidence type="ECO:0000313" key="2">
    <source>
        <dbReference type="EMBL" id="AKV74392.1"/>
    </source>
</evidence>
<sequence>MIEFEVTKGFPPGLRERVWEIVKDVNSMPNYWKGIRELHVNRVSENVFEGEVRFAFPSTSRVRIEVLDHAVVLHFLSGILKGTNRIEVRDSAIISTWKVEMPLYMKPFEGRNKDHFSQGTEHALERIIEAVKLPSVS</sequence>
<organism evidence="1 7">
    <name type="scientific">Metallosphaera sedula</name>
    <dbReference type="NCBI Taxonomy" id="43687"/>
    <lineage>
        <taxon>Archaea</taxon>
        <taxon>Thermoproteota</taxon>
        <taxon>Thermoprotei</taxon>
        <taxon>Sulfolobales</taxon>
        <taxon>Sulfolobaceae</taxon>
        <taxon>Metallosphaera</taxon>
    </lineage>
</organism>
<dbReference type="EMBL" id="CP008822">
    <property type="protein sequence ID" value="AIM27526.1"/>
    <property type="molecule type" value="Genomic_DNA"/>
</dbReference>
<dbReference type="Proteomes" id="UP000068832">
    <property type="component" value="Chromosome"/>
</dbReference>
<protein>
    <recommendedName>
        <fullName evidence="13">SRPBCC family protein</fullName>
    </recommendedName>
</protein>
<dbReference type="RefSeq" id="WP_012021329.1">
    <property type="nucleotide sequence ID" value="NZ_CP008822.1"/>
</dbReference>
<proteinExistence type="predicted"/>